<accession>A0A7J6UU01</accession>
<dbReference type="AlphaFoldDB" id="A0A7J6UU01"/>
<feature type="compositionally biased region" description="Basic and acidic residues" evidence="1">
    <location>
        <begin position="82"/>
        <end position="98"/>
    </location>
</feature>
<comment type="caution">
    <text evidence="2">The sequence shown here is derived from an EMBL/GenBank/DDBJ whole genome shotgun (WGS) entry which is preliminary data.</text>
</comment>
<keyword evidence="3" id="KW-1185">Reference proteome</keyword>
<evidence type="ECO:0000313" key="3">
    <source>
        <dbReference type="Proteomes" id="UP000554482"/>
    </source>
</evidence>
<name>A0A7J6UU01_THATH</name>
<feature type="compositionally biased region" description="Polar residues" evidence="1">
    <location>
        <begin position="34"/>
        <end position="67"/>
    </location>
</feature>
<dbReference type="Proteomes" id="UP000554482">
    <property type="component" value="Unassembled WGS sequence"/>
</dbReference>
<protein>
    <submittedName>
        <fullName evidence="2">Uncharacterized protein</fullName>
    </submittedName>
</protein>
<dbReference type="EMBL" id="JABWDY010043283">
    <property type="protein sequence ID" value="KAF5176039.1"/>
    <property type="molecule type" value="Genomic_DNA"/>
</dbReference>
<feature type="region of interest" description="Disordered" evidence="1">
    <location>
        <begin position="34"/>
        <end position="126"/>
    </location>
</feature>
<sequence>MCNVFYQAADLATDGDDKTRLVIYWIKRLTNQLSEGRNSSGSRELTSMPVSKPHTSSNGDINHTGNENGIIRCLLAANRKGRPPETKKQPIVEKDFGRSYDPNGGTLSHGSTLNPYSGASYPSQVQ</sequence>
<organism evidence="2 3">
    <name type="scientific">Thalictrum thalictroides</name>
    <name type="common">Rue-anemone</name>
    <name type="synonym">Anemone thalictroides</name>
    <dbReference type="NCBI Taxonomy" id="46969"/>
    <lineage>
        <taxon>Eukaryota</taxon>
        <taxon>Viridiplantae</taxon>
        <taxon>Streptophyta</taxon>
        <taxon>Embryophyta</taxon>
        <taxon>Tracheophyta</taxon>
        <taxon>Spermatophyta</taxon>
        <taxon>Magnoliopsida</taxon>
        <taxon>Ranunculales</taxon>
        <taxon>Ranunculaceae</taxon>
        <taxon>Thalictroideae</taxon>
        <taxon>Thalictrum</taxon>
    </lineage>
</organism>
<gene>
    <name evidence="2" type="ORF">FRX31_034374</name>
</gene>
<feature type="non-terminal residue" evidence="2">
    <location>
        <position position="1"/>
    </location>
</feature>
<proteinExistence type="predicted"/>
<evidence type="ECO:0000256" key="1">
    <source>
        <dbReference type="SAM" id="MobiDB-lite"/>
    </source>
</evidence>
<feature type="compositionally biased region" description="Polar residues" evidence="1">
    <location>
        <begin position="105"/>
        <end position="126"/>
    </location>
</feature>
<evidence type="ECO:0000313" key="2">
    <source>
        <dbReference type="EMBL" id="KAF5176039.1"/>
    </source>
</evidence>
<reference evidence="2 3" key="1">
    <citation type="submission" date="2020-06" db="EMBL/GenBank/DDBJ databases">
        <title>Transcriptomic and genomic resources for Thalictrum thalictroides and T. hernandezii: Facilitating candidate gene discovery in an emerging model plant lineage.</title>
        <authorList>
            <person name="Arias T."/>
            <person name="Riano-Pachon D.M."/>
            <person name="Di Stilio V.S."/>
        </authorList>
    </citation>
    <scope>NUCLEOTIDE SEQUENCE [LARGE SCALE GENOMIC DNA]</scope>
    <source>
        <strain evidence="3">cv. WT478/WT964</strain>
        <tissue evidence="2">Leaves</tissue>
    </source>
</reference>